<organism evidence="2 3">
    <name type="scientific">Bombilactobacillus mellis</name>
    <dbReference type="NCBI Taxonomy" id="1218508"/>
    <lineage>
        <taxon>Bacteria</taxon>
        <taxon>Bacillati</taxon>
        <taxon>Bacillota</taxon>
        <taxon>Bacilli</taxon>
        <taxon>Lactobacillales</taxon>
        <taxon>Lactobacillaceae</taxon>
        <taxon>Bombilactobacillus</taxon>
    </lineage>
</organism>
<accession>A0A0F4KSC0</accession>
<keyword evidence="3" id="KW-1185">Reference proteome</keyword>
<dbReference type="PANTHER" id="PTHR31157:SF1">
    <property type="entry name" value="SCP DOMAIN-CONTAINING PROTEIN"/>
    <property type="match status" value="1"/>
</dbReference>
<name>A0A0F4KSC0_9LACO</name>
<dbReference type="Proteomes" id="UP000033695">
    <property type="component" value="Unassembled WGS sequence"/>
</dbReference>
<dbReference type="PATRIC" id="fig|1218508.4.peg.1676"/>
<dbReference type="InterPro" id="IPR035940">
    <property type="entry name" value="CAP_sf"/>
</dbReference>
<dbReference type="HOGENOM" id="CLU_764598_0_0_9"/>
<dbReference type="CDD" id="cd05379">
    <property type="entry name" value="CAP_bacterial"/>
    <property type="match status" value="1"/>
</dbReference>
<feature type="domain" description="SCP" evidence="1">
    <location>
        <begin position="228"/>
        <end position="350"/>
    </location>
</feature>
<evidence type="ECO:0000259" key="1">
    <source>
        <dbReference type="Pfam" id="PF00188"/>
    </source>
</evidence>
<protein>
    <recommendedName>
        <fullName evidence="1">SCP domain-containing protein</fullName>
    </recommendedName>
</protein>
<sequence>MNKKIRAIITSLLLFLVTGTITSIKTVNVQAYTYKVATVTVPRANLYTGQGKLIVDRSLVANTDWRIGEVKVVNNTHLLQVSTDEWLRLQDCNPNFNVDTGHILRDFIGTIKDNNTQVFNDETKQYNNQSQRFPKNSIWKVNYIIKNSQGQYFYRVSNHEFITKTDMWLNDIPQDADIVYNADFGLNNQNKDVQVTEPPKTNVPNNPIQSTPQFNEDTNTIANAIVQSVNAERQSHGVSPLKQHSGLMQAAAIRAQEQVKSYGHIRPDGQSWDTILTKQYYPETALDCSENALSVSAKVTDPYKIASLTMAGFKGSVGHYKAIMNPKFKDIGVGVYLDKSGENYFVVQIFANPYVDWRHQNN</sequence>
<gene>
    <name evidence="2" type="ORF">JG29_16290</name>
</gene>
<dbReference type="SUPFAM" id="SSF55797">
    <property type="entry name" value="PR-1-like"/>
    <property type="match status" value="1"/>
</dbReference>
<evidence type="ECO:0000313" key="2">
    <source>
        <dbReference type="EMBL" id="KJY48111.1"/>
    </source>
</evidence>
<dbReference type="EMBL" id="JXBZ01000015">
    <property type="protein sequence ID" value="KJY48111.1"/>
    <property type="molecule type" value="Genomic_DNA"/>
</dbReference>
<dbReference type="PANTHER" id="PTHR31157">
    <property type="entry name" value="SCP DOMAIN-CONTAINING PROTEIN"/>
    <property type="match status" value="1"/>
</dbReference>
<evidence type="ECO:0000313" key="3">
    <source>
        <dbReference type="Proteomes" id="UP000033695"/>
    </source>
</evidence>
<dbReference type="STRING" id="1218508.JG29_16290"/>
<dbReference type="Pfam" id="PF00188">
    <property type="entry name" value="CAP"/>
    <property type="match status" value="1"/>
</dbReference>
<comment type="caution">
    <text evidence="2">The sequence shown here is derived from an EMBL/GenBank/DDBJ whole genome shotgun (WGS) entry which is preliminary data.</text>
</comment>
<dbReference type="OrthoDB" id="9783944at2"/>
<dbReference type="AlphaFoldDB" id="A0A0F4KSC0"/>
<dbReference type="Gene3D" id="3.40.33.10">
    <property type="entry name" value="CAP"/>
    <property type="match status" value="1"/>
</dbReference>
<dbReference type="RefSeq" id="WP_045923533.1">
    <property type="nucleotide sequence ID" value="NZ_JBHTHW010000006.1"/>
</dbReference>
<reference evidence="2 3" key="1">
    <citation type="submission" date="2014-12" db="EMBL/GenBank/DDBJ databases">
        <title>Comparative genomics of the lactic acid bacteria isolated from the honey bee gut.</title>
        <authorList>
            <person name="Ellegaard K.M."/>
            <person name="Tamarit D."/>
            <person name="Javelind E."/>
            <person name="Olofsson T."/>
            <person name="Andersson S.G."/>
            <person name="Vasquez A."/>
        </authorList>
    </citation>
    <scope>NUCLEOTIDE SEQUENCE [LARGE SCALE GENOMIC DNA]</scope>
    <source>
        <strain evidence="2 3">Hon2</strain>
    </source>
</reference>
<proteinExistence type="predicted"/>
<dbReference type="InterPro" id="IPR014044">
    <property type="entry name" value="CAP_dom"/>
</dbReference>